<accession>A0A2P2PFE0</accession>
<proteinExistence type="predicted"/>
<dbReference type="EMBL" id="GGEC01072966">
    <property type="protein sequence ID" value="MBX53450.1"/>
    <property type="molecule type" value="Transcribed_RNA"/>
</dbReference>
<protein>
    <submittedName>
        <fullName evidence="1">Uncharacterized protein</fullName>
    </submittedName>
</protein>
<name>A0A2P2PFE0_RHIMU</name>
<sequence length="28" mass="3240">MRVISLRRAVCFLLIACCLLRMSPAQFQ</sequence>
<dbReference type="AlphaFoldDB" id="A0A2P2PFE0"/>
<reference evidence="1" key="1">
    <citation type="submission" date="2018-02" db="EMBL/GenBank/DDBJ databases">
        <title>Rhizophora mucronata_Transcriptome.</title>
        <authorList>
            <person name="Meera S.P."/>
            <person name="Sreeshan A."/>
            <person name="Augustine A."/>
        </authorList>
    </citation>
    <scope>NUCLEOTIDE SEQUENCE</scope>
    <source>
        <tissue evidence="1">Leaf</tissue>
    </source>
</reference>
<organism evidence="1">
    <name type="scientific">Rhizophora mucronata</name>
    <name type="common">Asiatic mangrove</name>
    <dbReference type="NCBI Taxonomy" id="61149"/>
    <lineage>
        <taxon>Eukaryota</taxon>
        <taxon>Viridiplantae</taxon>
        <taxon>Streptophyta</taxon>
        <taxon>Embryophyta</taxon>
        <taxon>Tracheophyta</taxon>
        <taxon>Spermatophyta</taxon>
        <taxon>Magnoliopsida</taxon>
        <taxon>eudicotyledons</taxon>
        <taxon>Gunneridae</taxon>
        <taxon>Pentapetalae</taxon>
        <taxon>rosids</taxon>
        <taxon>fabids</taxon>
        <taxon>Malpighiales</taxon>
        <taxon>Rhizophoraceae</taxon>
        <taxon>Rhizophora</taxon>
    </lineage>
</organism>
<evidence type="ECO:0000313" key="1">
    <source>
        <dbReference type="EMBL" id="MBX53450.1"/>
    </source>
</evidence>